<gene>
    <name evidence="1" type="ORF">AVEN_256510_1</name>
</gene>
<name>A0A4Y2QUP6_ARAVE</name>
<evidence type="ECO:0000313" key="2">
    <source>
        <dbReference type="Proteomes" id="UP000499080"/>
    </source>
</evidence>
<dbReference type="Proteomes" id="UP000499080">
    <property type="component" value="Unassembled WGS sequence"/>
</dbReference>
<comment type="caution">
    <text evidence="1">The sequence shown here is derived from an EMBL/GenBank/DDBJ whole genome shotgun (WGS) entry which is preliminary data.</text>
</comment>
<reference evidence="1 2" key="1">
    <citation type="journal article" date="2019" name="Sci. Rep.">
        <title>Orb-weaving spider Araneus ventricosus genome elucidates the spidroin gene catalogue.</title>
        <authorList>
            <person name="Kono N."/>
            <person name="Nakamura H."/>
            <person name="Ohtoshi R."/>
            <person name="Moran D.A.P."/>
            <person name="Shinohara A."/>
            <person name="Yoshida Y."/>
            <person name="Fujiwara M."/>
            <person name="Mori M."/>
            <person name="Tomita M."/>
            <person name="Arakawa K."/>
        </authorList>
    </citation>
    <scope>NUCLEOTIDE SEQUENCE [LARGE SCALE GENOMIC DNA]</scope>
</reference>
<protein>
    <submittedName>
        <fullName evidence="1">Uncharacterized protein</fullName>
    </submittedName>
</protein>
<proteinExistence type="predicted"/>
<dbReference type="AlphaFoldDB" id="A0A4Y2QUP6"/>
<organism evidence="1 2">
    <name type="scientific">Araneus ventricosus</name>
    <name type="common">Orbweaver spider</name>
    <name type="synonym">Epeira ventricosa</name>
    <dbReference type="NCBI Taxonomy" id="182803"/>
    <lineage>
        <taxon>Eukaryota</taxon>
        <taxon>Metazoa</taxon>
        <taxon>Ecdysozoa</taxon>
        <taxon>Arthropoda</taxon>
        <taxon>Chelicerata</taxon>
        <taxon>Arachnida</taxon>
        <taxon>Araneae</taxon>
        <taxon>Araneomorphae</taxon>
        <taxon>Entelegynae</taxon>
        <taxon>Araneoidea</taxon>
        <taxon>Araneidae</taxon>
        <taxon>Araneus</taxon>
    </lineage>
</organism>
<evidence type="ECO:0000313" key="1">
    <source>
        <dbReference type="EMBL" id="GBN67068.1"/>
    </source>
</evidence>
<sequence>MCKSDLTEVHASEVFLQKASKVNDRFPWDQNELGRTLPSEVRGVVDELSLGDSPSNWTNRPTAVVCLPPWC</sequence>
<accession>A0A4Y2QUP6</accession>
<dbReference type="EMBL" id="BGPR01014868">
    <property type="protein sequence ID" value="GBN67068.1"/>
    <property type="molecule type" value="Genomic_DNA"/>
</dbReference>
<keyword evidence="2" id="KW-1185">Reference proteome</keyword>